<keyword evidence="3" id="KW-1185">Reference proteome</keyword>
<dbReference type="OrthoDB" id="848790at2"/>
<organism evidence="2 3">
    <name type="scientific">Sandaracinomonas limnophila</name>
    <dbReference type="NCBI Taxonomy" id="1862386"/>
    <lineage>
        <taxon>Bacteria</taxon>
        <taxon>Pseudomonadati</taxon>
        <taxon>Bacteroidota</taxon>
        <taxon>Cytophagia</taxon>
        <taxon>Cytophagales</taxon>
        <taxon>Flectobacillaceae</taxon>
        <taxon>Sandaracinomonas</taxon>
    </lineage>
</organism>
<keyword evidence="1" id="KW-0812">Transmembrane</keyword>
<reference evidence="2 3" key="1">
    <citation type="submission" date="2019-01" db="EMBL/GenBank/DDBJ databases">
        <authorList>
            <person name="Chen W.-M."/>
        </authorList>
    </citation>
    <scope>NUCLEOTIDE SEQUENCE [LARGE SCALE GENOMIC DNA]</scope>
    <source>
        <strain evidence="2 3">FSY-15</strain>
    </source>
</reference>
<dbReference type="AlphaFoldDB" id="A0A437PPJ0"/>
<evidence type="ECO:0000256" key="1">
    <source>
        <dbReference type="SAM" id="Phobius"/>
    </source>
</evidence>
<accession>A0A437PPJ0</accession>
<sequence length="287" mass="33486">MIQNNFQVKGKFQEDSVKIGEKIHYSLWVKHSGKNELFFPGTQQNFGAFEVSQKDFFKTREIGKGQYLDSAVYELRLFQSQNPKILQIPVYLSSDIDCTAVYPKSDTIFVKTLVKSPETIQIDSLFQSIPFQPISPKRDIKTVLFDLLVLLIIIGIINAVLGKRIKLWIQLYFHWRKFRDFQKSFQRLNRNVNKTPLGIQNLEKALVLWKKYLEQITGLGFATSTSKEIIDLMPENRLEKALNELDFTIYGGNFSENTSKHLEILLKIAQSKYNRVRQNMYLKFKKS</sequence>
<evidence type="ECO:0000313" key="2">
    <source>
        <dbReference type="EMBL" id="RVU24205.1"/>
    </source>
</evidence>
<keyword evidence="1" id="KW-0472">Membrane</keyword>
<dbReference type="Proteomes" id="UP000282832">
    <property type="component" value="Unassembled WGS sequence"/>
</dbReference>
<gene>
    <name evidence="2" type="ORF">EOJ36_09810</name>
</gene>
<proteinExistence type="predicted"/>
<dbReference type="RefSeq" id="WP_127804850.1">
    <property type="nucleotide sequence ID" value="NZ_SACY01000004.1"/>
</dbReference>
<dbReference type="EMBL" id="SACY01000004">
    <property type="protein sequence ID" value="RVU24205.1"/>
    <property type="molecule type" value="Genomic_DNA"/>
</dbReference>
<evidence type="ECO:0000313" key="3">
    <source>
        <dbReference type="Proteomes" id="UP000282832"/>
    </source>
</evidence>
<name>A0A437PPJ0_9BACT</name>
<keyword evidence="1" id="KW-1133">Transmembrane helix</keyword>
<feature type="transmembrane region" description="Helical" evidence="1">
    <location>
        <begin position="143"/>
        <end position="161"/>
    </location>
</feature>
<protein>
    <submittedName>
        <fullName evidence="2">Uncharacterized protein</fullName>
    </submittedName>
</protein>
<comment type="caution">
    <text evidence="2">The sequence shown here is derived from an EMBL/GenBank/DDBJ whole genome shotgun (WGS) entry which is preliminary data.</text>
</comment>